<accession>A0A8S5RZS1</accession>
<reference evidence="1" key="1">
    <citation type="journal article" date="2021" name="Proc. Natl. Acad. Sci. U.S.A.">
        <title>A Catalog of Tens of Thousands of Viruses from Human Metagenomes Reveals Hidden Associations with Chronic Diseases.</title>
        <authorList>
            <person name="Tisza M.J."/>
            <person name="Buck C.B."/>
        </authorList>
    </citation>
    <scope>NUCLEOTIDE SEQUENCE</scope>
    <source>
        <strain evidence="1">CtNQV2</strain>
    </source>
</reference>
<protein>
    <submittedName>
        <fullName evidence="1">Uncharacterized protein</fullName>
    </submittedName>
</protein>
<evidence type="ECO:0000313" key="1">
    <source>
        <dbReference type="EMBL" id="DAF43890.1"/>
    </source>
</evidence>
<organism evidence="1">
    <name type="scientific">Myoviridae sp. ctNQV2</name>
    <dbReference type="NCBI Taxonomy" id="2827683"/>
    <lineage>
        <taxon>Viruses</taxon>
        <taxon>Duplodnaviria</taxon>
        <taxon>Heunggongvirae</taxon>
        <taxon>Uroviricota</taxon>
        <taxon>Caudoviricetes</taxon>
    </lineage>
</organism>
<dbReference type="EMBL" id="BK032510">
    <property type="protein sequence ID" value="DAF43890.1"/>
    <property type="molecule type" value="Genomic_DNA"/>
</dbReference>
<name>A0A8S5RZS1_9CAUD</name>
<sequence length="100" mass="11324">MASTFIINQAGKSLPMNNILPKKEGNEGSNCNQYDLRFEHPTNADISVLIMYIDCDNPGRHVSKTVIVQKGQTNIWGFRTTGDWWCHCTPTTDGIYQYPD</sequence>
<proteinExistence type="predicted"/>